<comment type="caution">
    <text evidence="1">The sequence shown here is derived from an EMBL/GenBank/DDBJ whole genome shotgun (WGS) entry which is preliminary data.</text>
</comment>
<organism evidence="1 2">
    <name type="scientific">Babesia caballi</name>
    <dbReference type="NCBI Taxonomy" id="5871"/>
    <lineage>
        <taxon>Eukaryota</taxon>
        <taxon>Sar</taxon>
        <taxon>Alveolata</taxon>
        <taxon>Apicomplexa</taxon>
        <taxon>Aconoidasida</taxon>
        <taxon>Piroplasmida</taxon>
        <taxon>Babesiidae</taxon>
        <taxon>Babesia</taxon>
    </lineage>
</organism>
<sequence>MALSSEELARKVAQVVLLGSADADVEVLQRGLLTQEQILLVADVQQANEHDVAAQGDDVGVLKPFHSLRDGPLEHAAGLPVRAGGRRGAAQQPLVVDSLLVIRWRQYHATERLLYLEDVHVSRDGGGNNHACRCVRSPLQGRGALRGLAQRDHRLKSVCRVHSLDGNVQRFIRRARSMQRIAVQLVQSEIGDSALDDVLVGAPRVVVIDEVDLVVLSPGEVLADARRAEWRLLVLGVKDLQKRQGLIIGGVCPPILVAGHAQSSISQGA</sequence>
<protein>
    <submittedName>
        <fullName evidence="1">Acylamino-acid-releasing enzyme</fullName>
    </submittedName>
</protein>
<evidence type="ECO:0000313" key="2">
    <source>
        <dbReference type="Proteomes" id="UP001497744"/>
    </source>
</evidence>
<name>A0AAV4LW21_BABCB</name>
<proteinExistence type="predicted"/>
<dbReference type="EMBL" id="BPLF01000003">
    <property type="protein sequence ID" value="GIX64075.1"/>
    <property type="molecule type" value="Genomic_DNA"/>
</dbReference>
<dbReference type="GeneID" id="94195556"/>
<dbReference type="Proteomes" id="UP001497744">
    <property type="component" value="Unassembled WGS sequence"/>
</dbReference>
<reference evidence="1 2" key="1">
    <citation type="submission" date="2021-06" db="EMBL/GenBank/DDBJ databases">
        <title>Genome sequence of Babesia caballi.</title>
        <authorList>
            <person name="Yamagishi J."/>
            <person name="Kidaka T."/>
            <person name="Ochi A."/>
        </authorList>
    </citation>
    <scope>NUCLEOTIDE SEQUENCE [LARGE SCALE GENOMIC DNA]</scope>
    <source>
        <strain evidence="1">USDA-D6B2</strain>
    </source>
</reference>
<dbReference type="RefSeq" id="XP_067716144.1">
    <property type="nucleotide sequence ID" value="XM_067860043.1"/>
</dbReference>
<keyword evidence="2" id="KW-1185">Reference proteome</keyword>
<dbReference type="AlphaFoldDB" id="A0AAV4LW21"/>
<gene>
    <name evidence="1" type="ORF">BcabD6B2_35100</name>
</gene>
<evidence type="ECO:0000313" key="1">
    <source>
        <dbReference type="EMBL" id="GIX64075.1"/>
    </source>
</evidence>
<accession>A0AAV4LW21</accession>